<dbReference type="AlphaFoldDB" id="A0A8K2A868"/>
<evidence type="ECO:0000256" key="1">
    <source>
        <dbReference type="ARBA" id="ARBA00008182"/>
    </source>
</evidence>
<keyword evidence="2" id="KW-0157">Chromophore</keyword>
<dbReference type="InterPro" id="IPR038719">
    <property type="entry name" value="Phycobilisome_asu/bsu_sf"/>
</dbReference>
<dbReference type="Proteomes" id="UP000607397">
    <property type="component" value="Unassembled WGS sequence"/>
</dbReference>
<reference evidence="4" key="1">
    <citation type="submission" date="2019-12" db="EMBL/GenBank/DDBJ databases">
        <title>High-Quality draft genome sequences of three cyanobacteria isolated from the limestone walls of the Old Cathedral of Coimbra.</title>
        <authorList>
            <person name="Tiago I."/>
            <person name="Soares F."/>
            <person name="Portugal A."/>
        </authorList>
    </citation>
    <scope>NUCLEOTIDE SEQUENCE [LARGE SCALE GENOMIC DNA]</scope>
    <source>
        <strain evidence="4">C</strain>
    </source>
</reference>
<dbReference type="GO" id="GO:0030089">
    <property type="term" value="C:phycobilisome"/>
    <property type="evidence" value="ECO:0007669"/>
    <property type="project" value="InterPro"/>
</dbReference>
<protein>
    <submittedName>
        <fullName evidence="4">Allophycocyanin</fullName>
    </submittedName>
</protein>
<comment type="caution">
    <text evidence="4">The sequence shown here is derived from an EMBL/GenBank/DDBJ whole genome shotgun (WGS) entry which is preliminary data.</text>
</comment>
<sequence length="155" mass="18004">MLQQLARLSVEADGRFATAQELQFIKDYLESVDDRISAYETIREAEETLMQQVEAKVFETDPEAFTYSGKDTSEISRRDRKHYLWCSAAAVLVDDIDRLQNTLLLWQRTLVHAFKFSRTCQAVNKVMPEVLKQHLSDEEFALMLPVLQLNYAVLR</sequence>
<evidence type="ECO:0000256" key="3">
    <source>
        <dbReference type="ARBA" id="ARBA00023307"/>
    </source>
</evidence>
<comment type="similarity">
    <text evidence="1">Belongs to the phycobiliprotein family.</text>
</comment>
<name>A0A8K2A868_9CYAN</name>
<keyword evidence="5" id="KW-1185">Reference proteome</keyword>
<evidence type="ECO:0000313" key="5">
    <source>
        <dbReference type="Proteomes" id="UP000607397"/>
    </source>
</evidence>
<dbReference type="RefSeq" id="WP_161826149.1">
    <property type="nucleotide sequence ID" value="NZ_WVIC01000030.1"/>
</dbReference>
<evidence type="ECO:0000256" key="2">
    <source>
        <dbReference type="ARBA" id="ARBA00022991"/>
    </source>
</evidence>
<dbReference type="InterPro" id="IPR012128">
    <property type="entry name" value="Phycobilisome_asu/bsu"/>
</dbReference>
<dbReference type="EMBL" id="WVIC01000030">
    <property type="protein sequence ID" value="NCJ07671.1"/>
    <property type="molecule type" value="Genomic_DNA"/>
</dbReference>
<accession>A0A8K2A868</accession>
<dbReference type="Pfam" id="PF00502">
    <property type="entry name" value="Phycobilisome"/>
    <property type="match status" value="1"/>
</dbReference>
<evidence type="ECO:0000313" key="4">
    <source>
        <dbReference type="EMBL" id="NCJ07671.1"/>
    </source>
</evidence>
<dbReference type="Gene3D" id="1.10.490.20">
    <property type="entry name" value="Phycocyanins"/>
    <property type="match status" value="1"/>
</dbReference>
<keyword evidence="3" id="KW-0089">Bile pigment</keyword>
<gene>
    <name evidence="4" type="ORF">GS597_14360</name>
</gene>
<dbReference type="CDD" id="cd08919">
    <property type="entry name" value="PBP-like"/>
    <property type="match status" value="1"/>
</dbReference>
<dbReference type="InterPro" id="IPR009050">
    <property type="entry name" value="Globin-like_sf"/>
</dbReference>
<dbReference type="SUPFAM" id="SSF46458">
    <property type="entry name" value="Globin-like"/>
    <property type="match status" value="1"/>
</dbReference>
<dbReference type="GO" id="GO:0015979">
    <property type="term" value="P:photosynthesis"/>
    <property type="evidence" value="ECO:0007669"/>
    <property type="project" value="InterPro"/>
</dbReference>
<organism evidence="4 5">
    <name type="scientific">Petrachloros mirabilis ULC683</name>
    <dbReference type="NCBI Taxonomy" id="2781853"/>
    <lineage>
        <taxon>Bacteria</taxon>
        <taxon>Bacillati</taxon>
        <taxon>Cyanobacteriota</taxon>
        <taxon>Cyanophyceae</taxon>
        <taxon>Synechococcales</taxon>
        <taxon>Petrachlorosaceae</taxon>
        <taxon>Petrachloros</taxon>
        <taxon>Petrachloros mirabilis</taxon>
    </lineage>
</organism>
<proteinExistence type="inferred from homology"/>